<dbReference type="InterPro" id="IPR009010">
    <property type="entry name" value="Asp_de-COase-like_dom_sf"/>
</dbReference>
<evidence type="ECO:0000256" key="11">
    <source>
        <dbReference type="PIRSR" id="PIRSR006246-2"/>
    </source>
</evidence>
<evidence type="ECO:0000256" key="13">
    <source>
        <dbReference type="PIRSR" id="PIRSR006246-5"/>
    </source>
</evidence>
<dbReference type="CDD" id="cd06919">
    <property type="entry name" value="Asp_decarbox"/>
    <property type="match status" value="1"/>
</dbReference>
<evidence type="ECO:0000256" key="7">
    <source>
        <dbReference type="ARBA" id="ARBA00023270"/>
    </source>
</evidence>
<dbReference type="PANTHER" id="PTHR21012:SF0">
    <property type="entry name" value="ASPARTATE 1-DECARBOXYLASE"/>
    <property type="match status" value="1"/>
</dbReference>
<dbReference type="EMBL" id="AP018712">
    <property type="protein sequence ID" value="BBE31571.1"/>
    <property type="molecule type" value="Genomic_DNA"/>
</dbReference>
<dbReference type="AlphaFoldDB" id="A0A7G1G597"/>
<keyword evidence="3 9" id="KW-0210">Decarboxylase</keyword>
<organism evidence="14 15">
    <name type="scientific">Tepiditoga spiralis</name>
    <dbReference type="NCBI Taxonomy" id="2108365"/>
    <lineage>
        <taxon>Bacteria</taxon>
        <taxon>Thermotogati</taxon>
        <taxon>Thermotogota</taxon>
        <taxon>Thermotogae</taxon>
        <taxon>Petrotogales</taxon>
        <taxon>Petrotogaceae</taxon>
        <taxon>Tepiditoga</taxon>
    </lineage>
</organism>
<dbReference type="KEGG" id="ocy:OSSY52_17120"/>
<dbReference type="UniPathway" id="UPA00028">
    <property type="reaction ID" value="UER00002"/>
</dbReference>
<comment type="catalytic activity">
    <reaction evidence="9">
        <text>L-aspartate + H(+) = beta-alanine + CO2</text>
        <dbReference type="Rhea" id="RHEA:19497"/>
        <dbReference type="ChEBI" id="CHEBI:15378"/>
        <dbReference type="ChEBI" id="CHEBI:16526"/>
        <dbReference type="ChEBI" id="CHEBI:29991"/>
        <dbReference type="ChEBI" id="CHEBI:57966"/>
        <dbReference type="EC" id="4.1.1.11"/>
    </reaction>
</comment>
<dbReference type="NCBIfam" id="TIGR00223">
    <property type="entry name" value="panD"/>
    <property type="match status" value="1"/>
</dbReference>
<evidence type="ECO:0000256" key="3">
    <source>
        <dbReference type="ARBA" id="ARBA00022793"/>
    </source>
</evidence>
<dbReference type="FunCoup" id="A0A7G1G597">
    <property type="interactions" value="158"/>
</dbReference>
<feature type="binding site" evidence="9 11">
    <location>
        <position position="57"/>
    </location>
    <ligand>
        <name>substrate</name>
    </ligand>
</feature>
<keyword evidence="6 9" id="KW-0456">Lyase</keyword>
<dbReference type="SUPFAM" id="SSF50692">
    <property type="entry name" value="ADC-like"/>
    <property type="match status" value="1"/>
</dbReference>
<dbReference type="InterPro" id="IPR003190">
    <property type="entry name" value="Asp_decarbox"/>
</dbReference>
<dbReference type="Gene3D" id="2.40.40.20">
    <property type="match status" value="1"/>
</dbReference>
<dbReference type="EC" id="4.1.1.11" evidence="9"/>
<comment type="similarity">
    <text evidence="9">Belongs to the PanD family.</text>
</comment>
<accession>A0A7G1G597</accession>
<sequence length="125" mass="14187">MFKIMLKGKIHRAIVNEKNINYEGSITIDPELMELAGMEEFEKVQIVDINNGKRFETYIIKGEYGKREIGLNGAAARMCELGDQVIIMSYALYEKNEVPNPKIVVVDNNNNPKTTKNSETPNTFC</sequence>
<feature type="active site" description="Proton donor" evidence="9 10">
    <location>
        <position position="58"/>
    </location>
</feature>
<reference evidence="14 15" key="1">
    <citation type="submission" date="2018-06" db="EMBL/GenBank/DDBJ databases">
        <title>Genome sequencing of Oceanotoga sp. sy52.</title>
        <authorList>
            <person name="Mori K."/>
        </authorList>
    </citation>
    <scope>NUCLEOTIDE SEQUENCE [LARGE SCALE GENOMIC DNA]</scope>
    <source>
        <strain evidence="15">sy52</strain>
    </source>
</reference>
<keyword evidence="2 9" id="KW-0566">Pantothenate biosynthesis</keyword>
<evidence type="ECO:0000313" key="14">
    <source>
        <dbReference type="EMBL" id="BBE31571.1"/>
    </source>
</evidence>
<evidence type="ECO:0000256" key="8">
    <source>
        <dbReference type="ARBA" id="ARBA00023317"/>
    </source>
</evidence>
<keyword evidence="8 9" id="KW-0670">Pyruvate</keyword>
<keyword evidence="1 9" id="KW-0963">Cytoplasm</keyword>
<keyword evidence="4 9" id="KW-0068">Autocatalytic cleavage</keyword>
<dbReference type="GO" id="GO:0004068">
    <property type="term" value="F:aspartate 1-decarboxylase activity"/>
    <property type="evidence" value="ECO:0007669"/>
    <property type="project" value="UniProtKB-UniRule"/>
</dbReference>
<dbReference type="InParanoid" id="A0A7G1G597"/>
<dbReference type="Proteomes" id="UP000516361">
    <property type="component" value="Chromosome"/>
</dbReference>
<dbReference type="PANTHER" id="PTHR21012">
    <property type="entry name" value="ASPARTATE 1-DECARBOXYLASE"/>
    <property type="match status" value="1"/>
</dbReference>
<evidence type="ECO:0000256" key="9">
    <source>
        <dbReference type="HAMAP-Rule" id="MF_00446"/>
    </source>
</evidence>
<evidence type="ECO:0000256" key="12">
    <source>
        <dbReference type="PIRSR" id="PIRSR006246-3"/>
    </source>
</evidence>
<keyword evidence="15" id="KW-1185">Reference proteome</keyword>
<evidence type="ECO:0000256" key="2">
    <source>
        <dbReference type="ARBA" id="ARBA00022655"/>
    </source>
</evidence>
<evidence type="ECO:0000256" key="5">
    <source>
        <dbReference type="ARBA" id="ARBA00023145"/>
    </source>
</evidence>
<evidence type="ECO:0000313" key="15">
    <source>
        <dbReference type="Proteomes" id="UP000516361"/>
    </source>
</evidence>
<comment type="subcellular location">
    <subcellularLocation>
        <location evidence="9">Cytoplasm</location>
    </subcellularLocation>
</comment>
<comment type="cofactor">
    <cofactor evidence="9 10">
        <name>pyruvate</name>
        <dbReference type="ChEBI" id="CHEBI:15361"/>
    </cofactor>
    <text evidence="9 10">Binds 1 pyruvoyl group covalently per subunit.</text>
</comment>
<comment type="subunit">
    <text evidence="9">Heterooctamer of four alpha and four beta subunits.</text>
</comment>
<proteinExistence type="inferred from homology"/>
<feature type="binding site" evidence="9 11">
    <location>
        <begin position="73"/>
        <end position="75"/>
    </location>
    <ligand>
        <name>substrate</name>
    </ligand>
</feature>
<evidence type="ECO:0000256" key="4">
    <source>
        <dbReference type="ARBA" id="ARBA00022813"/>
    </source>
</evidence>
<feature type="chain" id="PRO_5029056365" description="Aspartate 1-decarboxylase beta chain" evidence="9 13">
    <location>
        <begin position="1"/>
        <end position="24"/>
    </location>
</feature>
<dbReference type="GO" id="GO:0005829">
    <property type="term" value="C:cytosol"/>
    <property type="evidence" value="ECO:0007669"/>
    <property type="project" value="TreeGrafter"/>
</dbReference>
<comment type="PTM">
    <text evidence="9 12">Is synthesized initially as an inactive proenzyme, which is activated by self-cleavage at a specific serine bond to produce a beta-subunit with a hydroxyl group at its C-terminus and an alpha-subunit with a pyruvoyl group at its N-terminus.</text>
</comment>
<feature type="active site" description="Schiff-base intermediate with substrate; via pyruvic acid" evidence="9 10">
    <location>
        <position position="25"/>
    </location>
</feature>
<evidence type="ECO:0000256" key="10">
    <source>
        <dbReference type="PIRSR" id="PIRSR006246-1"/>
    </source>
</evidence>
<protein>
    <recommendedName>
        <fullName evidence="9">Aspartate 1-decarboxylase</fullName>
        <ecNumber evidence="9">4.1.1.11</ecNumber>
    </recommendedName>
    <alternativeName>
        <fullName evidence="9">Aspartate alpha-decarboxylase</fullName>
    </alternativeName>
    <component>
        <recommendedName>
            <fullName evidence="9">Aspartate 1-decarboxylase beta chain</fullName>
        </recommendedName>
    </component>
    <component>
        <recommendedName>
            <fullName evidence="9">Aspartate 1-decarboxylase alpha chain</fullName>
        </recommendedName>
    </component>
</protein>
<gene>
    <name evidence="9 14" type="primary">panD</name>
    <name evidence="14" type="ORF">OSSY52_17120</name>
</gene>
<keyword evidence="5 9" id="KW-0865">Zymogen</keyword>
<keyword evidence="7 9" id="KW-0704">Schiff base</keyword>
<dbReference type="PIRSF" id="PIRSF006246">
    <property type="entry name" value="Asp_decarbox"/>
    <property type="match status" value="1"/>
</dbReference>
<comment type="function">
    <text evidence="9">Catalyzes the pyruvoyl-dependent decarboxylation of aspartate to produce beta-alanine.</text>
</comment>
<dbReference type="Pfam" id="PF02261">
    <property type="entry name" value="Asp_decarbox"/>
    <property type="match status" value="1"/>
</dbReference>
<feature type="modified residue" description="Pyruvic acid (Ser)" evidence="9 12">
    <location>
        <position position="25"/>
    </location>
</feature>
<dbReference type="GO" id="GO:0015940">
    <property type="term" value="P:pantothenate biosynthetic process"/>
    <property type="evidence" value="ECO:0007669"/>
    <property type="project" value="UniProtKB-UniRule"/>
</dbReference>
<feature type="chain" id="PRO_5029056366" description="Aspartate 1-decarboxylase alpha chain" evidence="9 13">
    <location>
        <begin position="25"/>
        <end position="125"/>
    </location>
</feature>
<dbReference type="RefSeq" id="WP_190614184.1">
    <property type="nucleotide sequence ID" value="NZ_AP018712.1"/>
</dbReference>
<name>A0A7G1G597_9BACT</name>
<evidence type="ECO:0000256" key="6">
    <source>
        <dbReference type="ARBA" id="ARBA00023239"/>
    </source>
</evidence>
<evidence type="ECO:0000256" key="1">
    <source>
        <dbReference type="ARBA" id="ARBA00022490"/>
    </source>
</evidence>
<dbReference type="HAMAP" id="MF_00446">
    <property type="entry name" value="PanD"/>
    <property type="match status" value="1"/>
</dbReference>
<comment type="pathway">
    <text evidence="9">Cofactor biosynthesis; (R)-pantothenate biosynthesis; beta-alanine from L-aspartate: step 1/1.</text>
</comment>
<dbReference type="GO" id="GO:0006523">
    <property type="term" value="P:alanine biosynthetic process"/>
    <property type="evidence" value="ECO:0007669"/>
    <property type="project" value="InterPro"/>
</dbReference>